<dbReference type="InterPro" id="IPR003000">
    <property type="entry name" value="Sirtuin"/>
</dbReference>
<dbReference type="PANTHER" id="PTHR11085:SF12">
    <property type="entry name" value="NAD-DEPENDENT PROTEIN DEACYLASE SIRTUIN-6"/>
    <property type="match status" value="1"/>
</dbReference>
<dbReference type="GO" id="GO:0005634">
    <property type="term" value="C:nucleus"/>
    <property type="evidence" value="ECO:0007669"/>
    <property type="project" value="TreeGrafter"/>
</dbReference>
<comment type="similarity">
    <text evidence="6">Belongs to the sirtuin family. Class IV subfamily.</text>
</comment>
<dbReference type="InterPro" id="IPR050134">
    <property type="entry name" value="NAD-dep_sirtuin_deacylases"/>
</dbReference>
<name>A0A813PQE5_9BILA</name>
<dbReference type="InterPro" id="IPR029035">
    <property type="entry name" value="DHS-like_NAD/FAD-binding_dom"/>
</dbReference>
<evidence type="ECO:0000256" key="4">
    <source>
        <dbReference type="ARBA" id="ARBA00022833"/>
    </source>
</evidence>
<dbReference type="EC" id="2.3.1.286" evidence="1"/>
<evidence type="ECO:0000256" key="3">
    <source>
        <dbReference type="ARBA" id="ARBA00022723"/>
    </source>
</evidence>
<dbReference type="PANTHER" id="PTHR11085">
    <property type="entry name" value="NAD-DEPENDENT PROTEIN DEACYLASE SIRTUIN-5, MITOCHONDRIAL-RELATED"/>
    <property type="match status" value="1"/>
</dbReference>
<dbReference type="GO" id="GO:0070403">
    <property type="term" value="F:NAD+ binding"/>
    <property type="evidence" value="ECO:0007669"/>
    <property type="project" value="InterPro"/>
</dbReference>
<evidence type="ECO:0000313" key="10">
    <source>
        <dbReference type="EMBL" id="CAF3525666.1"/>
    </source>
</evidence>
<dbReference type="InterPro" id="IPR026590">
    <property type="entry name" value="Ssirtuin_cat_dom"/>
</dbReference>
<evidence type="ECO:0000256" key="2">
    <source>
        <dbReference type="ARBA" id="ARBA00022679"/>
    </source>
</evidence>
<feature type="binding site" evidence="7">
    <location>
        <position position="170"/>
    </location>
    <ligand>
        <name>Zn(2+)</name>
        <dbReference type="ChEBI" id="CHEBI:29105"/>
    </ligand>
</feature>
<evidence type="ECO:0000313" key="9">
    <source>
        <dbReference type="EMBL" id="CAF0756220.1"/>
    </source>
</evidence>
<evidence type="ECO:0000259" key="8">
    <source>
        <dbReference type="PROSITE" id="PS50305"/>
    </source>
</evidence>
<dbReference type="Proteomes" id="UP000663860">
    <property type="component" value="Unassembled WGS sequence"/>
</dbReference>
<dbReference type="GO" id="GO:0046872">
    <property type="term" value="F:metal ion binding"/>
    <property type="evidence" value="ECO:0007669"/>
    <property type="project" value="UniProtKB-KW"/>
</dbReference>
<dbReference type="GO" id="GO:0017136">
    <property type="term" value="F:histone deacetylase activity, NAD-dependent"/>
    <property type="evidence" value="ECO:0007669"/>
    <property type="project" value="TreeGrafter"/>
</dbReference>
<evidence type="ECO:0000256" key="1">
    <source>
        <dbReference type="ARBA" id="ARBA00012928"/>
    </source>
</evidence>
<dbReference type="AlphaFoldDB" id="A0A813PQE5"/>
<feature type="binding site" evidence="7">
    <location>
        <position position="144"/>
    </location>
    <ligand>
        <name>Zn(2+)</name>
        <dbReference type="ChEBI" id="CHEBI:29105"/>
    </ligand>
</feature>
<evidence type="ECO:0000256" key="5">
    <source>
        <dbReference type="ARBA" id="ARBA00023027"/>
    </source>
</evidence>
<feature type="binding site" evidence="7">
    <location>
        <position position="147"/>
    </location>
    <ligand>
        <name>Zn(2+)</name>
        <dbReference type="ChEBI" id="CHEBI:29105"/>
    </ligand>
</feature>
<dbReference type="GO" id="GO:0000122">
    <property type="term" value="P:negative regulation of transcription by RNA polymerase II"/>
    <property type="evidence" value="ECO:0007669"/>
    <property type="project" value="TreeGrafter"/>
</dbReference>
<sequence>MAHGLSNSDMKKELFDDQTTLDDKLDKLAEWIKESKHFIVFTGAGVSTSTGIPDFRSGMDTVLPTGPGAWELRDNNTSRSKKAVVINDMHKAIPSPTHMALVELQRRKILKCLVSQNCDGLHLRSGMNPKCLAELHGNMNLESCSKCDAKYLRDYDAATGRLDHYTGRKCDKPECRGQLKDSIINFGENLPKEEIEKAFRHAENADLCLVLGSSLTVTPAADVPLRVARRNQKLVIGNLQRTPLYTMATVNIHAFSDTIMQGLMERLGIPIPPWIVRRRVRITRESTSDNKNYEILIEGRDPDNTNIPFTLFKSIQVDSEGKTIKQMNREPFIFEISKKNAEPINIQFHFFGHYNEIPFNLNFTNINDVPQEDEFYLFYNPMIGQWRKTKNPDDFPL</sequence>
<proteinExistence type="inferred from homology"/>
<dbReference type="EMBL" id="CAJNOE010000025">
    <property type="protein sequence ID" value="CAF0756220.1"/>
    <property type="molecule type" value="Genomic_DNA"/>
</dbReference>
<gene>
    <name evidence="9" type="ORF">IZO911_LOCUS4444</name>
    <name evidence="10" type="ORF">KXQ929_LOCUS1399</name>
</gene>
<feature type="binding site" evidence="7">
    <location>
        <position position="175"/>
    </location>
    <ligand>
        <name>Zn(2+)</name>
        <dbReference type="ChEBI" id="CHEBI:29105"/>
    </ligand>
</feature>
<accession>A0A813PQE5</accession>
<dbReference type="GO" id="GO:0003714">
    <property type="term" value="F:transcription corepressor activity"/>
    <property type="evidence" value="ECO:0007669"/>
    <property type="project" value="TreeGrafter"/>
</dbReference>
<evidence type="ECO:0000256" key="6">
    <source>
        <dbReference type="ARBA" id="ARBA00038170"/>
    </source>
</evidence>
<dbReference type="Proteomes" id="UP000663868">
    <property type="component" value="Unassembled WGS sequence"/>
</dbReference>
<keyword evidence="2" id="KW-0808">Transferase</keyword>
<feature type="active site" description="Proton acceptor" evidence="7">
    <location>
        <position position="136"/>
    </location>
</feature>
<feature type="domain" description="Deacetylase sirtuin-type" evidence="8">
    <location>
        <begin position="18"/>
        <end position="270"/>
    </location>
</feature>
<protein>
    <recommendedName>
        <fullName evidence="1">protein acetyllysine N-acetyltransferase</fullName>
        <ecNumber evidence="1">2.3.1.286</ecNumber>
    </recommendedName>
</protein>
<keyword evidence="5" id="KW-0520">NAD</keyword>
<dbReference type="PROSITE" id="PS50305">
    <property type="entry name" value="SIRTUIN"/>
    <property type="match status" value="1"/>
</dbReference>
<comment type="caution">
    <text evidence="9">The sequence shown here is derived from an EMBL/GenBank/DDBJ whole genome shotgun (WGS) entry which is preliminary data.</text>
</comment>
<evidence type="ECO:0000313" key="11">
    <source>
        <dbReference type="Proteomes" id="UP000663860"/>
    </source>
</evidence>
<keyword evidence="3 7" id="KW-0479">Metal-binding</keyword>
<reference evidence="9" key="1">
    <citation type="submission" date="2021-02" db="EMBL/GenBank/DDBJ databases">
        <authorList>
            <person name="Nowell W R."/>
        </authorList>
    </citation>
    <scope>NUCLEOTIDE SEQUENCE</scope>
</reference>
<organism evidence="9 11">
    <name type="scientific">Adineta steineri</name>
    <dbReference type="NCBI Taxonomy" id="433720"/>
    <lineage>
        <taxon>Eukaryota</taxon>
        <taxon>Metazoa</taxon>
        <taxon>Spiralia</taxon>
        <taxon>Gnathifera</taxon>
        <taxon>Rotifera</taxon>
        <taxon>Eurotatoria</taxon>
        <taxon>Bdelloidea</taxon>
        <taxon>Adinetida</taxon>
        <taxon>Adinetidae</taxon>
        <taxon>Adineta</taxon>
    </lineage>
</organism>
<dbReference type="SUPFAM" id="SSF52467">
    <property type="entry name" value="DHS-like NAD/FAD-binding domain"/>
    <property type="match status" value="1"/>
</dbReference>
<evidence type="ECO:0000256" key="7">
    <source>
        <dbReference type="PROSITE-ProRule" id="PRU00236"/>
    </source>
</evidence>
<dbReference type="Gene3D" id="3.40.50.1220">
    <property type="entry name" value="TPP-binding domain"/>
    <property type="match status" value="1"/>
</dbReference>
<dbReference type="Gene3D" id="2.20.28.200">
    <property type="match status" value="1"/>
</dbReference>
<dbReference type="EMBL" id="CAJOBB010000039">
    <property type="protein sequence ID" value="CAF3525666.1"/>
    <property type="molecule type" value="Genomic_DNA"/>
</dbReference>
<dbReference type="Pfam" id="PF02146">
    <property type="entry name" value="SIR2"/>
    <property type="match status" value="1"/>
</dbReference>
<keyword evidence="4 7" id="KW-0862">Zinc</keyword>